<sequence length="387" mass="44167">MFTIMDCIRMIIAYFFGTKTSKCIINRNDTVELTLSLDCSLTVAHLRRLLSQRLLHFSENELFIHANGAPIHILDEQETFINELLFKNSNIIFLKSKLLQIPQTIPSINAITIKNQSETKMVQLSNYLSDVTLEIDNEKFSTIDIKRIVYALKQNKRVKQLKIRSVDRSIIRLLSEVLQVNDTLTDLDISCKINDDDCILLANALIDNYSLKKLNLSQNAFTFIGCKAIGKMLKSNRTLKHLNICRNNLQDRGIKSICNALMINQTLSHLDIYQTQISSFGCELVAEMLQINETLTWIDIGDNNIGDDEIIIIAHALKFNHTLTELDVKWNYITKTGALALIETLKINHTLQTIKIQFNSMSQDVRVKMNQQASQLKTTGFDLCTIL</sequence>
<accession>B3G4I7</accession>
<dbReference type="GO" id="GO:0005634">
    <property type="term" value="C:nucleus"/>
    <property type="evidence" value="ECO:0007669"/>
    <property type="project" value="TreeGrafter"/>
</dbReference>
<dbReference type="InterPro" id="IPR027038">
    <property type="entry name" value="RanGap"/>
</dbReference>
<organism evidence="4">
    <name type="scientific">Adineta vaga</name>
    <name type="common">Rotifer</name>
    <name type="synonym">Callidina vaga</name>
    <dbReference type="NCBI Taxonomy" id="104782"/>
    <lineage>
        <taxon>Eukaryota</taxon>
        <taxon>Metazoa</taxon>
        <taxon>Spiralia</taxon>
        <taxon>Gnathifera</taxon>
        <taxon>Rotifera</taxon>
        <taxon>Eurotatoria</taxon>
        <taxon>Bdelloidea</taxon>
        <taxon>Adinetida</taxon>
        <taxon>Adinetidae</taxon>
        <taxon>Adineta</taxon>
    </lineage>
</organism>
<dbReference type="EMBL" id="EU643483">
    <property type="protein sequence ID" value="ACD54751.1"/>
    <property type="molecule type" value="Genomic_DNA"/>
</dbReference>
<evidence type="ECO:0000256" key="1">
    <source>
        <dbReference type="ARBA" id="ARBA00022468"/>
    </source>
</evidence>
<dbReference type="AlphaFoldDB" id="B3G4I7"/>
<dbReference type="PANTHER" id="PTHR24113:SF12">
    <property type="entry name" value="RAN GTPASE-ACTIVATING PROTEIN 1"/>
    <property type="match status" value="1"/>
</dbReference>
<dbReference type="Gene3D" id="3.80.10.10">
    <property type="entry name" value="Ribonuclease Inhibitor"/>
    <property type="match status" value="2"/>
</dbReference>
<keyword evidence="3" id="KW-0677">Repeat</keyword>
<dbReference type="SMART" id="SM00368">
    <property type="entry name" value="LRR_RI"/>
    <property type="match status" value="6"/>
</dbReference>
<dbReference type="GO" id="GO:0005829">
    <property type="term" value="C:cytosol"/>
    <property type="evidence" value="ECO:0007669"/>
    <property type="project" value="TreeGrafter"/>
</dbReference>
<dbReference type="SUPFAM" id="SSF52047">
    <property type="entry name" value="RNI-like"/>
    <property type="match status" value="1"/>
</dbReference>
<dbReference type="Pfam" id="PF13516">
    <property type="entry name" value="LRR_6"/>
    <property type="match status" value="2"/>
</dbReference>
<dbReference type="GO" id="GO:0048471">
    <property type="term" value="C:perinuclear region of cytoplasm"/>
    <property type="evidence" value="ECO:0007669"/>
    <property type="project" value="TreeGrafter"/>
</dbReference>
<dbReference type="PANTHER" id="PTHR24113">
    <property type="entry name" value="RAN GTPASE-ACTIVATING PROTEIN 1"/>
    <property type="match status" value="1"/>
</dbReference>
<dbReference type="GO" id="GO:0031267">
    <property type="term" value="F:small GTPase binding"/>
    <property type="evidence" value="ECO:0007669"/>
    <property type="project" value="TreeGrafter"/>
</dbReference>
<reference evidence="4" key="1">
    <citation type="journal article" date="2008" name="Science">
        <title>Massive horizontal gene transfer in bdelloid rotifers.</title>
        <authorList>
            <person name="Gladyshev E.A."/>
            <person name="Meselson M.S."/>
            <person name="Arkhipova I.R."/>
        </authorList>
    </citation>
    <scope>NUCLEOTIDE SEQUENCE</scope>
</reference>
<keyword evidence="1" id="KW-0343">GTPase activation</keyword>
<dbReference type="InterPro" id="IPR032675">
    <property type="entry name" value="LRR_dom_sf"/>
</dbReference>
<dbReference type="GO" id="GO:0006913">
    <property type="term" value="P:nucleocytoplasmic transport"/>
    <property type="evidence" value="ECO:0007669"/>
    <property type="project" value="TreeGrafter"/>
</dbReference>
<proteinExistence type="predicted"/>
<keyword evidence="2" id="KW-0433">Leucine-rich repeat</keyword>
<evidence type="ECO:0000313" key="4">
    <source>
        <dbReference type="EMBL" id="ACD54751.1"/>
    </source>
</evidence>
<dbReference type="GO" id="GO:0005096">
    <property type="term" value="F:GTPase activator activity"/>
    <property type="evidence" value="ECO:0007669"/>
    <property type="project" value="UniProtKB-KW"/>
</dbReference>
<evidence type="ECO:0000256" key="3">
    <source>
        <dbReference type="ARBA" id="ARBA00022737"/>
    </source>
</evidence>
<evidence type="ECO:0000256" key="2">
    <source>
        <dbReference type="ARBA" id="ARBA00022614"/>
    </source>
</evidence>
<protein>
    <submittedName>
        <fullName evidence="4">CARD domain containing 3-like protein</fullName>
    </submittedName>
</protein>
<dbReference type="InterPro" id="IPR001611">
    <property type="entry name" value="Leu-rich_rpt"/>
</dbReference>
<name>B3G4I7_ADIVA</name>